<evidence type="ECO:0000313" key="2">
    <source>
        <dbReference type="EMBL" id="KAJ7643610.1"/>
    </source>
</evidence>
<keyword evidence="3" id="KW-1185">Reference proteome</keyword>
<protein>
    <submittedName>
        <fullName evidence="2">Uncharacterized protein</fullName>
    </submittedName>
</protein>
<feature type="region of interest" description="Disordered" evidence="1">
    <location>
        <begin position="84"/>
        <end position="105"/>
    </location>
</feature>
<accession>A0AAD7CAS3</accession>
<name>A0AAD7CAS3_9AGAR</name>
<dbReference type="Proteomes" id="UP001221142">
    <property type="component" value="Unassembled WGS sequence"/>
</dbReference>
<evidence type="ECO:0000256" key="1">
    <source>
        <dbReference type="SAM" id="MobiDB-lite"/>
    </source>
</evidence>
<evidence type="ECO:0000313" key="3">
    <source>
        <dbReference type="Proteomes" id="UP001221142"/>
    </source>
</evidence>
<comment type="caution">
    <text evidence="2">The sequence shown here is derived from an EMBL/GenBank/DDBJ whole genome shotgun (WGS) entry which is preliminary data.</text>
</comment>
<reference evidence="2" key="1">
    <citation type="submission" date="2023-03" db="EMBL/GenBank/DDBJ databases">
        <title>Massive genome expansion in bonnet fungi (Mycena s.s.) driven by repeated elements and novel gene families across ecological guilds.</title>
        <authorList>
            <consortium name="Lawrence Berkeley National Laboratory"/>
            <person name="Harder C.B."/>
            <person name="Miyauchi S."/>
            <person name="Viragh M."/>
            <person name="Kuo A."/>
            <person name="Thoen E."/>
            <person name="Andreopoulos B."/>
            <person name="Lu D."/>
            <person name="Skrede I."/>
            <person name="Drula E."/>
            <person name="Henrissat B."/>
            <person name="Morin E."/>
            <person name="Kohler A."/>
            <person name="Barry K."/>
            <person name="LaButti K."/>
            <person name="Morin E."/>
            <person name="Salamov A."/>
            <person name="Lipzen A."/>
            <person name="Mereny Z."/>
            <person name="Hegedus B."/>
            <person name="Baldrian P."/>
            <person name="Stursova M."/>
            <person name="Weitz H."/>
            <person name="Taylor A."/>
            <person name="Grigoriev I.V."/>
            <person name="Nagy L.G."/>
            <person name="Martin F."/>
            <person name="Kauserud H."/>
        </authorList>
    </citation>
    <scope>NUCLEOTIDE SEQUENCE</scope>
    <source>
        <strain evidence="2">9284</strain>
    </source>
</reference>
<organism evidence="2 3">
    <name type="scientific">Roridomyces roridus</name>
    <dbReference type="NCBI Taxonomy" id="1738132"/>
    <lineage>
        <taxon>Eukaryota</taxon>
        <taxon>Fungi</taxon>
        <taxon>Dikarya</taxon>
        <taxon>Basidiomycota</taxon>
        <taxon>Agaricomycotina</taxon>
        <taxon>Agaricomycetes</taxon>
        <taxon>Agaricomycetidae</taxon>
        <taxon>Agaricales</taxon>
        <taxon>Marasmiineae</taxon>
        <taxon>Mycenaceae</taxon>
        <taxon>Roridomyces</taxon>
    </lineage>
</organism>
<proteinExistence type="predicted"/>
<gene>
    <name evidence="2" type="ORF">FB45DRAFT_278797</name>
</gene>
<dbReference type="AlphaFoldDB" id="A0AAD7CAS3"/>
<sequence length="161" mass="17868">MCRPCLSSLWSRLGDVLPPIPSLATAAAPAMGHRPPSPWLSTFLCSSPSRTPTYYWMLIGARPPGASTTIAQPLQQQQQSLRRFHVRPPSPPPKLSLSSPRPEANADSIRRFQQHGSLPRLHLLLHRPFAPVISKTISLMLSPRLPCLYRARRRGEDLAAV</sequence>
<dbReference type="EMBL" id="JARKIF010000003">
    <property type="protein sequence ID" value="KAJ7643610.1"/>
    <property type="molecule type" value="Genomic_DNA"/>
</dbReference>